<comment type="caution">
    <text evidence="1">The sequence shown here is derived from an EMBL/GenBank/DDBJ whole genome shotgun (WGS) entry which is preliminary data.</text>
</comment>
<dbReference type="Proteomes" id="UP000631114">
    <property type="component" value="Unassembled WGS sequence"/>
</dbReference>
<dbReference type="EMBL" id="JADFTS010000007">
    <property type="protein sequence ID" value="KAF9598035.1"/>
    <property type="molecule type" value="Genomic_DNA"/>
</dbReference>
<reference evidence="1 2" key="1">
    <citation type="submission" date="2020-10" db="EMBL/GenBank/DDBJ databases">
        <title>The Coptis chinensis genome and diversification of protoberbering-type alkaloids.</title>
        <authorList>
            <person name="Wang B."/>
            <person name="Shu S."/>
            <person name="Song C."/>
            <person name="Liu Y."/>
        </authorList>
    </citation>
    <scope>NUCLEOTIDE SEQUENCE [LARGE SCALE GENOMIC DNA]</scope>
    <source>
        <strain evidence="1">HL-2020</strain>
        <tissue evidence="1">Leaf</tissue>
    </source>
</reference>
<gene>
    <name evidence="1" type="ORF">IFM89_023782</name>
</gene>
<evidence type="ECO:0000313" key="1">
    <source>
        <dbReference type="EMBL" id="KAF9598035.1"/>
    </source>
</evidence>
<sequence>MFLHNNTVDRIGNIWVMGKDGLAVNFVNLSHQQIIVQINQTLITFVHASSAYGRQRMLWDELNRINAGNLAWAITGDFNVVTALSERKGDFLAELL</sequence>
<dbReference type="AlphaFoldDB" id="A0A835HF53"/>
<protein>
    <recommendedName>
        <fullName evidence="3">Endonuclease/exonuclease/phosphatase domain-containing protein</fullName>
    </recommendedName>
</protein>
<evidence type="ECO:0008006" key="3">
    <source>
        <dbReference type="Google" id="ProtNLM"/>
    </source>
</evidence>
<name>A0A835HF53_9MAGN</name>
<proteinExistence type="predicted"/>
<keyword evidence="2" id="KW-1185">Reference proteome</keyword>
<accession>A0A835HF53</accession>
<evidence type="ECO:0000313" key="2">
    <source>
        <dbReference type="Proteomes" id="UP000631114"/>
    </source>
</evidence>
<organism evidence="1 2">
    <name type="scientific">Coptis chinensis</name>
    <dbReference type="NCBI Taxonomy" id="261450"/>
    <lineage>
        <taxon>Eukaryota</taxon>
        <taxon>Viridiplantae</taxon>
        <taxon>Streptophyta</taxon>
        <taxon>Embryophyta</taxon>
        <taxon>Tracheophyta</taxon>
        <taxon>Spermatophyta</taxon>
        <taxon>Magnoliopsida</taxon>
        <taxon>Ranunculales</taxon>
        <taxon>Ranunculaceae</taxon>
        <taxon>Coptidoideae</taxon>
        <taxon>Coptis</taxon>
    </lineage>
</organism>